<feature type="transmembrane region" description="Helical" evidence="10">
    <location>
        <begin position="294"/>
        <end position="319"/>
    </location>
</feature>
<organism>
    <name type="scientific">Branchiostoma floridae</name>
    <name type="common">Florida lancelet</name>
    <name type="synonym">Amphioxus</name>
    <dbReference type="NCBI Taxonomy" id="7739"/>
    <lineage>
        <taxon>Eukaryota</taxon>
        <taxon>Metazoa</taxon>
        <taxon>Chordata</taxon>
        <taxon>Cephalochordata</taxon>
        <taxon>Leptocardii</taxon>
        <taxon>Amphioxiformes</taxon>
        <taxon>Branchiostomatidae</taxon>
        <taxon>Branchiostoma</taxon>
    </lineage>
</organism>
<dbReference type="GO" id="GO:0005886">
    <property type="term" value="C:plasma membrane"/>
    <property type="evidence" value="ECO:0007669"/>
    <property type="project" value="UniProtKB-SubCell"/>
</dbReference>
<feature type="transmembrane region" description="Helical" evidence="10">
    <location>
        <begin position="27"/>
        <end position="50"/>
    </location>
</feature>
<evidence type="ECO:0000256" key="5">
    <source>
        <dbReference type="ARBA" id="ARBA00023040"/>
    </source>
</evidence>
<keyword evidence="7 9" id="KW-0675">Receptor</keyword>
<feature type="transmembrane region" description="Helical" evidence="10">
    <location>
        <begin position="99"/>
        <end position="120"/>
    </location>
</feature>
<keyword evidence="2" id="KW-1003">Cell membrane</keyword>
<dbReference type="STRING" id="7739.C3YFL3"/>
<dbReference type="PROSITE" id="PS00237">
    <property type="entry name" value="G_PROTEIN_RECEP_F1_1"/>
    <property type="match status" value="1"/>
</dbReference>
<evidence type="ECO:0000256" key="10">
    <source>
        <dbReference type="SAM" id="Phobius"/>
    </source>
</evidence>
<keyword evidence="5 9" id="KW-0297">G-protein coupled receptor</keyword>
<proteinExistence type="inferred from homology"/>
<accession>C3YFL3</accession>
<feature type="domain" description="G-protein coupled receptors family 1 profile" evidence="11">
    <location>
        <begin position="39"/>
        <end position="316"/>
    </location>
</feature>
<dbReference type="InParanoid" id="C3YFL3"/>
<feature type="transmembrane region" description="Helical" evidence="10">
    <location>
        <begin position="261"/>
        <end position="282"/>
    </location>
</feature>
<dbReference type="SUPFAM" id="SSF81321">
    <property type="entry name" value="Family A G protein-coupled receptor-like"/>
    <property type="match status" value="1"/>
</dbReference>
<dbReference type="Gene3D" id="1.20.1070.10">
    <property type="entry name" value="Rhodopsin 7-helix transmembrane proteins"/>
    <property type="match status" value="1"/>
</dbReference>
<feature type="transmembrane region" description="Helical" evidence="10">
    <location>
        <begin position="141"/>
        <end position="162"/>
    </location>
</feature>
<evidence type="ECO:0000256" key="4">
    <source>
        <dbReference type="ARBA" id="ARBA00022989"/>
    </source>
</evidence>
<comment type="similarity">
    <text evidence="9">Belongs to the G-protein coupled receptor 1 family.</text>
</comment>
<feature type="transmembrane region" description="Helical" evidence="10">
    <location>
        <begin position="194"/>
        <end position="216"/>
    </location>
</feature>
<dbReference type="AlphaFoldDB" id="C3YFL3"/>
<protein>
    <recommendedName>
        <fullName evidence="11">G-protein coupled receptors family 1 profile domain-containing protein</fullName>
    </recommendedName>
</protein>
<evidence type="ECO:0000256" key="6">
    <source>
        <dbReference type="ARBA" id="ARBA00023136"/>
    </source>
</evidence>
<evidence type="ECO:0000256" key="9">
    <source>
        <dbReference type="RuleBase" id="RU000688"/>
    </source>
</evidence>
<feature type="transmembrane region" description="Helical" evidence="10">
    <location>
        <begin position="379"/>
        <end position="412"/>
    </location>
</feature>
<dbReference type="PRINTS" id="PR00237">
    <property type="entry name" value="GPCRRHODOPSN"/>
</dbReference>
<keyword evidence="4 10" id="KW-1133">Transmembrane helix</keyword>
<sequence length="420" mass="46381">MTSTNDNVTVGEGVREYLGVGTLVLSAFYMMLLVMGMVGNVVVIFVILKVSGKKKEAKMADVLVMNLAVSDILLLSILPFMIIDLIVGEWTFSQELCKFVVGAVNAGAFAGFLSLAALSVDRYHAMAYPLKSLRLEDHKKTATVLFLLWSLAICTCIPHIWYARVLVYSGGTSHCVLELPATAEDPNLWHRVSVAYSFIVGFVVPLIIIITCYSLIIHSISSSDVLSTPDRSDGLVPAGGRQQNPGHAARVHRHKKLRSRLVLMLVAAFVLCWLPYHVFHIVRLIVLPKMSKTWLLLALTFNALSFTNSVINPILYSFLGEQFRQSFRQAMGASSATAMTSFAMTHTPNIITSIAIIIIIIITTTIVITIINIIITINIIINIIIIITTTIVITIIIIITINIIISIIIIIIKSNRNCYW</sequence>
<evidence type="ECO:0000256" key="7">
    <source>
        <dbReference type="ARBA" id="ARBA00023170"/>
    </source>
</evidence>
<evidence type="ECO:0000313" key="12">
    <source>
        <dbReference type="EMBL" id="EEN60976.1"/>
    </source>
</evidence>
<dbReference type="EMBL" id="GG666509">
    <property type="protein sequence ID" value="EEN60976.1"/>
    <property type="molecule type" value="Genomic_DNA"/>
</dbReference>
<evidence type="ECO:0000256" key="8">
    <source>
        <dbReference type="ARBA" id="ARBA00023224"/>
    </source>
</evidence>
<keyword evidence="8 9" id="KW-0807">Transducer</keyword>
<dbReference type="FunFam" id="1.20.1070.10:FF:000771">
    <property type="entry name" value="Uncharacterized protein"/>
    <property type="match status" value="1"/>
</dbReference>
<dbReference type="InterPro" id="IPR017452">
    <property type="entry name" value="GPCR_Rhodpsn_7TM"/>
</dbReference>
<feature type="transmembrane region" description="Helical" evidence="10">
    <location>
        <begin position="350"/>
        <end position="373"/>
    </location>
</feature>
<dbReference type="PROSITE" id="PS50262">
    <property type="entry name" value="G_PROTEIN_RECEP_F1_2"/>
    <property type="match status" value="1"/>
</dbReference>
<feature type="transmembrane region" description="Helical" evidence="10">
    <location>
        <begin position="62"/>
        <end position="87"/>
    </location>
</feature>
<dbReference type="Pfam" id="PF00001">
    <property type="entry name" value="7tm_1"/>
    <property type="match status" value="1"/>
</dbReference>
<name>C3YFL3_BRAFL</name>
<evidence type="ECO:0000256" key="1">
    <source>
        <dbReference type="ARBA" id="ARBA00004651"/>
    </source>
</evidence>
<evidence type="ECO:0000256" key="2">
    <source>
        <dbReference type="ARBA" id="ARBA00022475"/>
    </source>
</evidence>
<reference evidence="12" key="1">
    <citation type="journal article" date="2008" name="Nature">
        <title>The amphioxus genome and the evolution of the chordate karyotype.</title>
        <authorList>
            <consortium name="US DOE Joint Genome Institute (JGI-PGF)"/>
            <person name="Putnam N.H."/>
            <person name="Butts T."/>
            <person name="Ferrier D.E.K."/>
            <person name="Furlong R.F."/>
            <person name="Hellsten U."/>
            <person name="Kawashima T."/>
            <person name="Robinson-Rechavi M."/>
            <person name="Shoguchi E."/>
            <person name="Terry A."/>
            <person name="Yu J.-K."/>
            <person name="Benito-Gutierrez E.L."/>
            <person name="Dubchak I."/>
            <person name="Garcia-Fernandez J."/>
            <person name="Gibson-Brown J.J."/>
            <person name="Grigoriev I.V."/>
            <person name="Horton A.C."/>
            <person name="de Jong P.J."/>
            <person name="Jurka J."/>
            <person name="Kapitonov V.V."/>
            <person name="Kohara Y."/>
            <person name="Kuroki Y."/>
            <person name="Lindquist E."/>
            <person name="Lucas S."/>
            <person name="Osoegawa K."/>
            <person name="Pennacchio L.A."/>
            <person name="Salamov A.A."/>
            <person name="Satou Y."/>
            <person name="Sauka-Spengler T."/>
            <person name="Schmutz J."/>
            <person name="Shin-I T."/>
            <person name="Toyoda A."/>
            <person name="Bronner-Fraser M."/>
            <person name="Fujiyama A."/>
            <person name="Holland L.Z."/>
            <person name="Holland P.W.H."/>
            <person name="Satoh N."/>
            <person name="Rokhsar D.S."/>
        </authorList>
    </citation>
    <scope>NUCLEOTIDE SEQUENCE [LARGE SCALE GENOMIC DNA]</scope>
    <source>
        <strain evidence="12">S238N-H82</strain>
        <tissue evidence="12">Testes</tissue>
    </source>
</reference>
<dbReference type="InterPro" id="IPR000276">
    <property type="entry name" value="GPCR_Rhodpsn"/>
</dbReference>
<dbReference type="PANTHER" id="PTHR24229">
    <property type="entry name" value="NEUROPEPTIDES RECEPTOR"/>
    <property type="match status" value="1"/>
</dbReference>
<dbReference type="PANTHER" id="PTHR24229:SF112">
    <property type="entry name" value="CHEMOKINE-LIKE RECEPTOR 1"/>
    <property type="match status" value="1"/>
</dbReference>
<dbReference type="GO" id="GO:0004930">
    <property type="term" value="F:G protein-coupled receptor activity"/>
    <property type="evidence" value="ECO:0007669"/>
    <property type="project" value="UniProtKB-KW"/>
</dbReference>
<evidence type="ECO:0000256" key="3">
    <source>
        <dbReference type="ARBA" id="ARBA00022692"/>
    </source>
</evidence>
<keyword evidence="3 9" id="KW-0812">Transmembrane</keyword>
<gene>
    <name evidence="12" type="ORF">BRAFLDRAFT_92608</name>
</gene>
<evidence type="ECO:0000259" key="11">
    <source>
        <dbReference type="PROSITE" id="PS50262"/>
    </source>
</evidence>
<comment type="subcellular location">
    <subcellularLocation>
        <location evidence="1">Cell membrane</location>
        <topology evidence="1">Multi-pass membrane protein</topology>
    </subcellularLocation>
</comment>
<dbReference type="eggNOG" id="KOG3656">
    <property type="taxonomic scope" value="Eukaryota"/>
</dbReference>
<keyword evidence="6 10" id="KW-0472">Membrane</keyword>